<sequence>MATASIPEKRKKVGIFDCLSYAAGDFGCNMSFALAGTYFTLFYTQYMGINSLVFAAVLVVLKVWDGINDPLLGGLIDAAKVDNWKRGKYKTFIYYGSFGLAIAAALCFLPFPQAPQIAKIMLCLFGYIMWDAFYTIVNVPYGSMLAAITNVPSERASLSAWRSLGALVAQMGVAAILPSLLYDANNNIMGGKLFVTALIMGVIALISIQFMCHTTIERVQVPPSTKKDGFNFLRAIVDFMKNRPAVGATLPTVAMYLGMYGAATATTVMFQAYFGDMRLSGLTTMCMTMPMFLFMPFLKKIVGRFGKQEASSACMLLGVLATFGMIVLPITPDATGMIIFFVCILLYGLGMGVFMCVGNALVADAIDYQEWSTGRREDNTIYAMQSFFRKIAQGIGPSIGLVLMVAFGYNEALQANQPYEIALNMRYLTAAMYFFSAVLQFISLKFIYNLDKNTVERMTEELNAKHAAELAQANQ</sequence>
<feature type="transmembrane region" description="Helical" evidence="1">
    <location>
        <begin position="337"/>
        <end position="366"/>
    </location>
</feature>
<dbReference type="GO" id="GO:0005886">
    <property type="term" value="C:plasma membrane"/>
    <property type="evidence" value="ECO:0007669"/>
    <property type="project" value="TreeGrafter"/>
</dbReference>
<feature type="transmembrane region" description="Helical" evidence="1">
    <location>
        <begin position="47"/>
        <end position="64"/>
    </location>
</feature>
<evidence type="ECO:0000256" key="1">
    <source>
        <dbReference type="SAM" id="Phobius"/>
    </source>
</evidence>
<dbReference type="RefSeq" id="WP_094334796.1">
    <property type="nucleotide sequence ID" value="NZ_NFIE01000001.1"/>
</dbReference>
<feature type="transmembrane region" description="Helical" evidence="1">
    <location>
        <begin position="193"/>
        <end position="212"/>
    </location>
</feature>
<dbReference type="OrthoDB" id="181905at2"/>
<feature type="transmembrane region" description="Helical" evidence="1">
    <location>
        <begin position="21"/>
        <end position="41"/>
    </location>
</feature>
<feature type="transmembrane region" description="Helical" evidence="1">
    <location>
        <begin position="160"/>
        <end position="181"/>
    </location>
</feature>
<dbReference type="InterPro" id="IPR001927">
    <property type="entry name" value="Na/Gal_symport"/>
</dbReference>
<reference evidence="3" key="1">
    <citation type="submission" date="2017-04" db="EMBL/GenBank/DDBJ databases">
        <title>Function of individual gut microbiota members based on whole genome sequencing of pure cultures obtained from chicken caecum.</title>
        <authorList>
            <person name="Medvecky M."/>
            <person name="Cejkova D."/>
            <person name="Polansky O."/>
            <person name="Karasova D."/>
            <person name="Kubasova T."/>
            <person name="Cizek A."/>
            <person name="Rychlik I."/>
        </authorList>
    </citation>
    <scope>NUCLEOTIDE SEQUENCE [LARGE SCALE GENOMIC DNA]</scope>
    <source>
        <strain evidence="3">An5</strain>
    </source>
</reference>
<keyword evidence="1" id="KW-1133">Transmembrane helix</keyword>
<dbReference type="InterPro" id="IPR036259">
    <property type="entry name" value="MFS_trans_sf"/>
</dbReference>
<organism evidence="2 3">
    <name type="scientific">[Collinsella] massiliensis</name>
    <dbReference type="NCBI Taxonomy" id="1232426"/>
    <lineage>
        <taxon>Bacteria</taxon>
        <taxon>Bacillati</taxon>
        <taxon>Actinomycetota</taxon>
        <taxon>Coriobacteriia</taxon>
        <taxon>Coriobacteriales</taxon>
        <taxon>Coriobacteriaceae</taxon>
        <taxon>Enorma</taxon>
    </lineage>
</organism>
<dbReference type="GO" id="GO:0006814">
    <property type="term" value="P:sodium ion transport"/>
    <property type="evidence" value="ECO:0007669"/>
    <property type="project" value="InterPro"/>
</dbReference>
<evidence type="ECO:0000313" key="2">
    <source>
        <dbReference type="EMBL" id="OUN89921.1"/>
    </source>
</evidence>
<dbReference type="NCBIfam" id="TIGR00792">
    <property type="entry name" value="gph"/>
    <property type="match status" value="1"/>
</dbReference>
<name>A0A1Y3XXQ8_9ACTN</name>
<feature type="transmembrane region" description="Helical" evidence="1">
    <location>
        <begin position="387"/>
        <end position="407"/>
    </location>
</feature>
<keyword evidence="1" id="KW-0472">Membrane</keyword>
<dbReference type="PANTHER" id="PTHR11328">
    <property type="entry name" value="MAJOR FACILITATOR SUPERFAMILY DOMAIN-CONTAINING PROTEIN"/>
    <property type="match status" value="1"/>
</dbReference>
<dbReference type="Pfam" id="PF13347">
    <property type="entry name" value="MFS_2"/>
    <property type="match status" value="1"/>
</dbReference>
<dbReference type="GO" id="GO:0008643">
    <property type="term" value="P:carbohydrate transport"/>
    <property type="evidence" value="ECO:0007669"/>
    <property type="project" value="InterPro"/>
</dbReference>
<feature type="transmembrane region" description="Helical" evidence="1">
    <location>
        <begin position="253"/>
        <end position="273"/>
    </location>
</feature>
<dbReference type="InterPro" id="IPR039672">
    <property type="entry name" value="MFS_2"/>
</dbReference>
<feature type="transmembrane region" description="Helical" evidence="1">
    <location>
        <begin position="92"/>
        <end position="111"/>
    </location>
</feature>
<accession>A0A1Y3XXQ8</accession>
<keyword evidence="1" id="KW-0812">Transmembrane</keyword>
<feature type="transmembrane region" description="Helical" evidence="1">
    <location>
        <begin position="427"/>
        <end position="448"/>
    </location>
</feature>
<dbReference type="Proteomes" id="UP000195781">
    <property type="component" value="Unassembled WGS sequence"/>
</dbReference>
<proteinExistence type="predicted"/>
<dbReference type="SUPFAM" id="SSF103473">
    <property type="entry name" value="MFS general substrate transporter"/>
    <property type="match status" value="1"/>
</dbReference>
<dbReference type="GO" id="GO:0015293">
    <property type="term" value="F:symporter activity"/>
    <property type="evidence" value="ECO:0007669"/>
    <property type="project" value="InterPro"/>
</dbReference>
<keyword evidence="3" id="KW-1185">Reference proteome</keyword>
<dbReference type="PANTHER" id="PTHR11328:SF24">
    <property type="entry name" value="MAJOR FACILITATOR SUPERFAMILY (MFS) PROFILE DOMAIN-CONTAINING PROTEIN"/>
    <property type="match status" value="1"/>
</dbReference>
<dbReference type="EMBL" id="NFIE01000001">
    <property type="protein sequence ID" value="OUN89921.1"/>
    <property type="molecule type" value="Genomic_DNA"/>
</dbReference>
<evidence type="ECO:0000313" key="3">
    <source>
        <dbReference type="Proteomes" id="UP000195781"/>
    </source>
</evidence>
<feature type="transmembrane region" description="Helical" evidence="1">
    <location>
        <begin position="310"/>
        <end position="331"/>
    </location>
</feature>
<dbReference type="Gene3D" id="1.20.1250.20">
    <property type="entry name" value="MFS general substrate transporter like domains"/>
    <property type="match status" value="2"/>
</dbReference>
<protein>
    <submittedName>
        <fullName evidence="2">MFS transporter</fullName>
    </submittedName>
</protein>
<gene>
    <name evidence="2" type="ORF">B5G02_00775</name>
</gene>
<feature type="transmembrane region" description="Helical" evidence="1">
    <location>
        <begin position="279"/>
        <end position="298"/>
    </location>
</feature>
<comment type="caution">
    <text evidence="2">The sequence shown here is derived from an EMBL/GenBank/DDBJ whole genome shotgun (WGS) entry which is preliminary data.</text>
</comment>
<dbReference type="AlphaFoldDB" id="A0A1Y3XXQ8"/>